<dbReference type="InterPro" id="IPR014202">
    <property type="entry name" value="Spore_II_R"/>
</dbReference>
<organism evidence="2 3">
    <name type="scientific">Lachnoclostridium phytofermentans</name>
    <dbReference type="NCBI Taxonomy" id="66219"/>
    <lineage>
        <taxon>Bacteria</taxon>
        <taxon>Bacillati</taxon>
        <taxon>Bacillota</taxon>
        <taxon>Clostridia</taxon>
        <taxon>Lachnospirales</taxon>
        <taxon>Lachnospiraceae</taxon>
    </lineage>
</organism>
<protein>
    <submittedName>
        <fullName evidence="2">Stage II sporulation protein R</fullName>
    </submittedName>
</protein>
<dbReference type="NCBIfam" id="TIGR02837">
    <property type="entry name" value="spore_II_R"/>
    <property type="match status" value="1"/>
</dbReference>
<comment type="caution">
    <text evidence="2">The sequence shown here is derived from an EMBL/GenBank/DDBJ whole genome shotgun (WGS) entry which is preliminary data.</text>
</comment>
<keyword evidence="1" id="KW-0812">Transmembrane</keyword>
<evidence type="ECO:0000313" key="3">
    <source>
        <dbReference type="Proteomes" id="UP000262969"/>
    </source>
</evidence>
<name>A0A3D2X6R0_9FIRM</name>
<proteinExistence type="predicted"/>
<dbReference type="Pfam" id="PF09551">
    <property type="entry name" value="Spore_II_R"/>
    <property type="match status" value="1"/>
</dbReference>
<feature type="transmembrane region" description="Helical" evidence="1">
    <location>
        <begin position="25"/>
        <end position="50"/>
    </location>
</feature>
<gene>
    <name evidence="2" type="primary">spoIIR</name>
    <name evidence="2" type="ORF">DHW61_07900</name>
</gene>
<keyword evidence="1" id="KW-0472">Membrane</keyword>
<dbReference type="AlphaFoldDB" id="A0A3D2X6R0"/>
<reference evidence="2 3" key="1">
    <citation type="journal article" date="2018" name="Nat. Biotechnol.">
        <title>A standardized bacterial taxonomy based on genome phylogeny substantially revises the tree of life.</title>
        <authorList>
            <person name="Parks D.H."/>
            <person name="Chuvochina M."/>
            <person name="Waite D.W."/>
            <person name="Rinke C."/>
            <person name="Skarshewski A."/>
            <person name="Chaumeil P.A."/>
            <person name="Hugenholtz P."/>
        </authorList>
    </citation>
    <scope>NUCLEOTIDE SEQUENCE [LARGE SCALE GENOMIC DNA]</scope>
    <source>
        <strain evidence="2">UBA11728</strain>
    </source>
</reference>
<sequence>MRFANFINPNMHETSNRKSFTKKLFLSYILPFLLAFLITLYALFGAFVSFTGSPAIKENQALLQEDLAKQILRFHILGNSDSEEDQNVKLYVKEGIMTYLTPLLKDCSDKESTTKVLMNHLTDIEKEASRLLAMKGYYYGASVALDKGTFPIKVYGDITLPAGEYDALKIKLGMAEGRNWWCILFPNLCFVDATYTVVPEVSKQQLKTLLTEEEYTSIIKEEKPNVVVKFKLLDFLSKLF</sequence>
<evidence type="ECO:0000313" key="2">
    <source>
        <dbReference type="EMBL" id="HCL02323.1"/>
    </source>
</evidence>
<accession>A0A3D2X6R0</accession>
<evidence type="ECO:0000256" key="1">
    <source>
        <dbReference type="SAM" id="Phobius"/>
    </source>
</evidence>
<keyword evidence="1" id="KW-1133">Transmembrane helix</keyword>
<dbReference type="Proteomes" id="UP000262969">
    <property type="component" value="Unassembled WGS sequence"/>
</dbReference>
<dbReference type="EMBL" id="DPVV01000258">
    <property type="protein sequence ID" value="HCL02323.1"/>
    <property type="molecule type" value="Genomic_DNA"/>
</dbReference>